<dbReference type="InterPro" id="IPR042095">
    <property type="entry name" value="SUMF_sf"/>
</dbReference>
<dbReference type="InterPro" id="IPR005532">
    <property type="entry name" value="SUMF_dom"/>
</dbReference>
<dbReference type="GO" id="GO:0120147">
    <property type="term" value="F:formylglycine-generating oxidase activity"/>
    <property type="evidence" value="ECO:0007669"/>
    <property type="project" value="TreeGrafter"/>
</dbReference>
<dbReference type="Proteomes" id="UP000314616">
    <property type="component" value="Chromosome"/>
</dbReference>
<dbReference type="PANTHER" id="PTHR23150">
    <property type="entry name" value="SULFATASE MODIFYING FACTOR 1, 2"/>
    <property type="match status" value="1"/>
</dbReference>
<evidence type="ECO:0000259" key="1">
    <source>
        <dbReference type="Pfam" id="PF03781"/>
    </source>
</evidence>
<dbReference type="PANTHER" id="PTHR23150:SF19">
    <property type="entry name" value="FORMYLGLYCINE-GENERATING ENZYME"/>
    <property type="match status" value="1"/>
</dbReference>
<dbReference type="RefSeq" id="WP_139929171.1">
    <property type="nucleotide sequence ID" value="NZ_CP040915.1"/>
</dbReference>
<feature type="domain" description="Sulfatase-modifying factor enzyme-like" evidence="1">
    <location>
        <begin position="41"/>
        <end position="315"/>
    </location>
</feature>
<organism evidence="2 3">
    <name type="scientific">Georgenia yuyongxinii</name>
    <dbReference type="NCBI Taxonomy" id="2589797"/>
    <lineage>
        <taxon>Bacteria</taxon>
        <taxon>Bacillati</taxon>
        <taxon>Actinomycetota</taxon>
        <taxon>Actinomycetes</taxon>
        <taxon>Micrococcales</taxon>
        <taxon>Bogoriellaceae</taxon>
        <taxon>Georgenia</taxon>
    </lineage>
</organism>
<evidence type="ECO:0000313" key="2">
    <source>
        <dbReference type="EMBL" id="QDC25130.1"/>
    </source>
</evidence>
<dbReference type="InterPro" id="IPR051043">
    <property type="entry name" value="Sulfatase_Mod_Factor_Kinase"/>
</dbReference>
<accession>A0A5B8C539</accession>
<name>A0A5B8C539_9MICO</name>
<protein>
    <submittedName>
        <fullName evidence="2">Formylglycine-generating enzyme family protein</fullName>
    </submittedName>
</protein>
<sequence length="317" mass="34281">MASCCGPGRGAGAPDGDVVAVDAIMGVRSAAPGGPRAERGLPGGRFAMGDHHGEGYQQDGETPVHDVVLRPFSIDVHHVTNAGFARFVEATGYVTDSEKFGWSAVFHSAVRALESDILGRATGTPWWLVVRGATWARPAGLLSSWEDVPDHPVVQVSWNDAAAYCRWAGRRLPTEAEWEYAARGGLEGGRFPWGDELLDEAGTHRCNIWQGEFPGRNTLEDGFLTTNPVGTFGANGYGLHDMVGNAWEWCADWFSPRYYTHSPGQDPRGPAAGSVRVMRGGSYLCHDSYCYRYRVAARSSNTPDTATGNLGFRTVTS</sequence>
<dbReference type="Pfam" id="PF03781">
    <property type="entry name" value="FGE-sulfatase"/>
    <property type="match status" value="1"/>
</dbReference>
<proteinExistence type="predicted"/>
<dbReference type="KEGG" id="gyu:FE374_11425"/>
<gene>
    <name evidence="2" type="ORF">FE374_11425</name>
</gene>
<dbReference type="InterPro" id="IPR016187">
    <property type="entry name" value="CTDL_fold"/>
</dbReference>
<dbReference type="EMBL" id="CP040915">
    <property type="protein sequence ID" value="QDC25130.1"/>
    <property type="molecule type" value="Genomic_DNA"/>
</dbReference>
<reference evidence="2 3" key="1">
    <citation type="submission" date="2019-05" db="EMBL/GenBank/DDBJ databases">
        <title>Georgenia *** sp. nov., and Georgenia *** sp. nov., isolated from the intestinal contents of plateau pika (Ochotona curzoniae) in the Qinghai-Tibet plateau of China.</title>
        <authorList>
            <person name="Tian Z."/>
        </authorList>
    </citation>
    <scope>NUCLEOTIDE SEQUENCE [LARGE SCALE GENOMIC DNA]</scope>
    <source>
        <strain evidence="2 3">Z443</strain>
    </source>
</reference>
<evidence type="ECO:0000313" key="3">
    <source>
        <dbReference type="Proteomes" id="UP000314616"/>
    </source>
</evidence>
<dbReference type="AlphaFoldDB" id="A0A5B8C539"/>
<dbReference type="OrthoDB" id="9768004at2"/>
<dbReference type="SUPFAM" id="SSF56436">
    <property type="entry name" value="C-type lectin-like"/>
    <property type="match status" value="1"/>
</dbReference>
<dbReference type="Gene3D" id="3.90.1580.10">
    <property type="entry name" value="paralog of FGE (formylglycine-generating enzyme)"/>
    <property type="match status" value="1"/>
</dbReference>